<dbReference type="CDD" id="cd00332">
    <property type="entry name" value="PAL-HAL"/>
    <property type="match status" value="1"/>
</dbReference>
<organism evidence="7 8">
    <name type="scientific">Crassaminicella indica</name>
    <dbReference type="NCBI Taxonomy" id="2855394"/>
    <lineage>
        <taxon>Bacteria</taxon>
        <taxon>Bacillati</taxon>
        <taxon>Bacillota</taxon>
        <taxon>Clostridia</taxon>
        <taxon>Eubacteriales</taxon>
        <taxon>Clostridiaceae</taxon>
        <taxon>Crassaminicella</taxon>
    </lineage>
</organism>
<gene>
    <name evidence="2 7" type="primary">hutH</name>
    <name evidence="7" type="ORF">KVH43_02175</name>
</gene>
<comment type="catalytic activity">
    <reaction evidence="2 5">
        <text>L-histidine = trans-urocanate + NH4(+)</text>
        <dbReference type="Rhea" id="RHEA:21232"/>
        <dbReference type="ChEBI" id="CHEBI:17771"/>
        <dbReference type="ChEBI" id="CHEBI:28938"/>
        <dbReference type="ChEBI" id="CHEBI:57595"/>
        <dbReference type="EC" id="4.3.1.3"/>
    </reaction>
</comment>
<protein>
    <recommendedName>
        <fullName evidence="2 3">Histidine ammonia-lyase</fullName>
        <shortName evidence="2">Histidase</shortName>
        <ecNumber evidence="2 3">4.3.1.3</ecNumber>
    </recommendedName>
</protein>
<evidence type="ECO:0000256" key="2">
    <source>
        <dbReference type="HAMAP-Rule" id="MF_00229"/>
    </source>
</evidence>
<dbReference type="HAMAP" id="MF_00229">
    <property type="entry name" value="His_ammonia_lyase"/>
    <property type="match status" value="1"/>
</dbReference>
<comment type="similarity">
    <text evidence="2 4">Belongs to the PAL/histidase family.</text>
</comment>
<dbReference type="RefSeq" id="WP_218283273.1">
    <property type="nucleotide sequence ID" value="NZ_CP078093.1"/>
</dbReference>
<dbReference type="EMBL" id="CP078093">
    <property type="protein sequence ID" value="QXM06577.1"/>
    <property type="molecule type" value="Genomic_DNA"/>
</dbReference>
<evidence type="ECO:0000256" key="1">
    <source>
        <dbReference type="ARBA" id="ARBA00023239"/>
    </source>
</evidence>
<dbReference type="InterPro" id="IPR022313">
    <property type="entry name" value="Phe/His_NH3-lyase_AS"/>
</dbReference>
<keyword evidence="8" id="KW-1185">Reference proteome</keyword>
<evidence type="ECO:0000256" key="3">
    <source>
        <dbReference type="NCBIfam" id="TIGR01225"/>
    </source>
</evidence>
<dbReference type="NCBIfam" id="NF006871">
    <property type="entry name" value="PRK09367.1"/>
    <property type="match status" value="1"/>
</dbReference>
<dbReference type="NCBIfam" id="TIGR01225">
    <property type="entry name" value="hutH"/>
    <property type="match status" value="1"/>
</dbReference>
<reference evidence="7" key="1">
    <citation type="submission" date="2021-07" db="EMBL/GenBank/DDBJ databases">
        <title>Complete genome sequence of Crassaminicella sp. 143-21, isolated from a deep-sea hydrothermal vent.</title>
        <authorList>
            <person name="Li X."/>
        </authorList>
    </citation>
    <scope>NUCLEOTIDE SEQUENCE</scope>
    <source>
        <strain evidence="7">143-21</strain>
    </source>
</reference>
<keyword evidence="2 5" id="KW-0369">Histidine metabolism</keyword>
<evidence type="ECO:0000313" key="7">
    <source>
        <dbReference type="EMBL" id="QXM06577.1"/>
    </source>
</evidence>
<dbReference type="InterPro" id="IPR005921">
    <property type="entry name" value="HutH"/>
</dbReference>
<comment type="pathway">
    <text evidence="2 5">Amino-acid degradation; L-histidine degradation into L-glutamate; N-formimidoyl-L-glutamate from L-histidine: step 1/3.</text>
</comment>
<comment type="PTM">
    <text evidence="2">Contains an active site 4-methylidene-imidazol-5-one (MIO), which is formed autocatalytically by cyclization and dehydration of residues Ala-Ser-Gly.</text>
</comment>
<keyword evidence="2" id="KW-0963">Cytoplasm</keyword>
<accession>A0ABX8RE55</accession>
<comment type="subcellular location">
    <subcellularLocation>
        <location evidence="2 6">Cytoplasm</location>
    </subcellularLocation>
</comment>
<feature type="cross-link" description="5-imidazolinone (Ala-Gly)" evidence="2">
    <location>
        <begin position="143"/>
        <end position="145"/>
    </location>
</feature>
<evidence type="ECO:0000313" key="8">
    <source>
        <dbReference type="Proteomes" id="UP000886818"/>
    </source>
</evidence>
<dbReference type="PANTHER" id="PTHR10362">
    <property type="entry name" value="HISTIDINE AMMONIA-LYASE"/>
    <property type="match status" value="1"/>
</dbReference>
<dbReference type="GO" id="GO:0004397">
    <property type="term" value="F:histidine ammonia-lyase activity"/>
    <property type="evidence" value="ECO:0007669"/>
    <property type="project" value="UniProtKB-EC"/>
</dbReference>
<keyword evidence="1 2" id="KW-0456">Lyase</keyword>
<dbReference type="InterPro" id="IPR001106">
    <property type="entry name" value="Aromatic_Lyase"/>
</dbReference>
<proteinExistence type="inferred from homology"/>
<evidence type="ECO:0000256" key="4">
    <source>
        <dbReference type="RuleBase" id="RU003954"/>
    </source>
</evidence>
<name>A0ABX8RE55_9CLOT</name>
<evidence type="ECO:0000256" key="5">
    <source>
        <dbReference type="RuleBase" id="RU004479"/>
    </source>
</evidence>
<feature type="modified residue" description="2,3-didehydroalanine (Ser)" evidence="2">
    <location>
        <position position="144"/>
    </location>
</feature>
<dbReference type="EC" id="4.3.1.3" evidence="2 3"/>
<evidence type="ECO:0000256" key="6">
    <source>
        <dbReference type="RuleBase" id="RU004480"/>
    </source>
</evidence>
<sequence>MNRVFIDGNHLSLQDVVNVARKNFSVILTDEALERVKESRAFVEKLVEEGKVVYGITTGFGKFSDVVISKDEAKDLQKNLIMSHACGVGKHFPEDIVRAIMLLRANALAKGFSGIHPKTLTTLIEMINKGVHPAIPEKGSLGASGDLAPLAHMVLVLIGEGEAYYDGKLMSGKEAMEKAGIEPVVLTSKEGLALINGTQVLTAVGALTSYDAKKLCKLADIAAALTMEALNGIIDPYTERVQEVRPHLGQISTAKNFLKILEGSERTTRQGEIRVQDAYTLRCLPQIHGASKDAIKYVLDKVDIEINAATDNPLIFADEEKAISGGNFHGQPMALAFDFLGIAIAELANVSERRIERLVNPQLSGLPAFLTEHGGLHSGFMIAQYAAAALVSENKVLAHPASVDSIPSSANQEDHVSMGTIAARKARDIYYNASRVIAIELLAAAQAIDFEAADKKLGKGTKAVYDKIRHVIETLHEDRIMYKDINKSAALIDDESILDAVEEAVGGLE</sequence>
<dbReference type="Proteomes" id="UP000886818">
    <property type="component" value="Chromosome"/>
</dbReference>
<dbReference type="PROSITE" id="PS00488">
    <property type="entry name" value="PAL_HISTIDASE"/>
    <property type="match status" value="1"/>
</dbReference>
<dbReference type="Pfam" id="PF00221">
    <property type="entry name" value="Lyase_aromatic"/>
    <property type="match status" value="1"/>
</dbReference>